<protein>
    <submittedName>
        <fullName evidence="2">Ndr family protein</fullName>
    </submittedName>
</protein>
<organism evidence="2 3">
    <name type="scientific">Dactylosporangium sucinum</name>
    <dbReference type="NCBI Taxonomy" id="1424081"/>
    <lineage>
        <taxon>Bacteria</taxon>
        <taxon>Bacillati</taxon>
        <taxon>Actinomycetota</taxon>
        <taxon>Actinomycetes</taxon>
        <taxon>Micromonosporales</taxon>
        <taxon>Micromonosporaceae</taxon>
        <taxon>Dactylosporangium</taxon>
    </lineage>
</organism>
<dbReference type="Gene3D" id="3.40.50.1820">
    <property type="entry name" value="alpha/beta hydrolase"/>
    <property type="match status" value="1"/>
</dbReference>
<dbReference type="InterPro" id="IPR050228">
    <property type="entry name" value="Carboxylesterase_BioH"/>
</dbReference>
<dbReference type="GO" id="GO:0003824">
    <property type="term" value="F:catalytic activity"/>
    <property type="evidence" value="ECO:0007669"/>
    <property type="project" value="UniProtKB-ARBA"/>
</dbReference>
<accession>A0A917U395</accession>
<dbReference type="Pfam" id="PF00561">
    <property type="entry name" value="Abhydrolase_1"/>
    <property type="match status" value="1"/>
</dbReference>
<dbReference type="PRINTS" id="PR00111">
    <property type="entry name" value="ABHYDROLASE"/>
</dbReference>
<reference evidence="2" key="2">
    <citation type="submission" date="2020-09" db="EMBL/GenBank/DDBJ databases">
        <authorList>
            <person name="Sun Q."/>
            <person name="Ohkuma M."/>
        </authorList>
    </citation>
    <scope>NUCLEOTIDE SEQUENCE</scope>
    <source>
        <strain evidence="2">JCM 19831</strain>
    </source>
</reference>
<proteinExistence type="predicted"/>
<dbReference type="InterPro" id="IPR000073">
    <property type="entry name" value="AB_hydrolase_1"/>
</dbReference>
<evidence type="ECO:0000313" key="2">
    <source>
        <dbReference type="EMBL" id="GGM54974.1"/>
    </source>
</evidence>
<dbReference type="SUPFAM" id="SSF53474">
    <property type="entry name" value="alpha/beta-Hydrolases"/>
    <property type="match status" value="1"/>
</dbReference>
<reference evidence="2" key="1">
    <citation type="journal article" date="2014" name="Int. J. Syst. Evol. Microbiol.">
        <title>Complete genome sequence of Corynebacterium casei LMG S-19264T (=DSM 44701T), isolated from a smear-ripened cheese.</title>
        <authorList>
            <consortium name="US DOE Joint Genome Institute (JGI-PGF)"/>
            <person name="Walter F."/>
            <person name="Albersmeier A."/>
            <person name="Kalinowski J."/>
            <person name="Ruckert C."/>
        </authorList>
    </citation>
    <scope>NUCLEOTIDE SEQUENCE</scope>
    <source>
        <strain evidence="2">JCM 19831</strain>
    </source>
</reference>
<dbReference type="EMBL" id="BMPI01000037">
    <property type="protein sequence ID" value="GGM54974.1"/>
    <property type="molecule type" value="Genomic_DNA"/>
</dbReference>
<evidence type="ECO:0000313" key="3">
    <source>
        <dbReference type="Proteomes" id="UP000642070"/>
    </source>
</evidence>
<dbReference type="AlphaFoldDB" id="A0A917U395"/>
<name>A0A917U395_9ACTN</name>
<keyword evidence="3" id="KW-1185">Reference proteome</keyword>
<dbReference type="InterPro" id="IPR029058">
    <property type="entry name" value="AB_hydrolase_fold"/>
</dbReference>
<feature type="domain" description="AB hydrolase-1" evidence="1">
    <location>
        <begin position="44"/>
        <end position="143"/>
    </location>
</feature>
<sequence length="281" mass="29955">MIAEELQREYRRLLDRWPVPSEQLRVPTGQGETFVVACGPAGAPPLVLLHGAIANSASWMGDAAGLSERFRVYAVDVIGEAGLSAPARPPLASDAYAAWLDDVLDGLGVDRAAFAGISLGGWLALDYAIRRPDRVDRLVVLNPGGVGRQRWGAVLLSVVLLPFGRWGRRVAVGRALGAALPGPFMDYFLRLQAAFRPRREVLPVFGDAALRGIRAPLLAVLGGRDALLDAAGTRRRLEALVPHATVRFLPGAGHAVTGQTDDVLAFLTAQPPSARMPNVSP</sequence>
<evidence type="ECO:0000259" key="1">
    <source>
        <dbReference type="Pfam" id="PF00561"/>
    </source>
</evidence>
<dbReference type="Proteomes" id="UP000642070">
    <property type="component" value="Unassembled WGS sequence"/>
</dbReference>
<dbReference type="PANTHER" id="PTHR43194">
    <property type="entry name" value="HYDROLASE ALPHA/BETA FOLD FAMILY"/>
    <property type="match status" value="1"/>
</dbReference>
<dbReference type="PANTHER" id="PTHR43194:SF2">
    <property type="entry name" value="PEROXISOMAL MEMBRANE PROTEIN LPX1"/>
    <property type="match status" value="1"/>
</dbReference>
<comment type="caution">
    <text evidence="2">The sequence shown here is derived from an EMBL/GenBank/DDBJ whole genome shotgun (WGS) entry which is preliminary data.</text>
</comment>
<gene>
    <name evidence="2" type="ORF">GCM10007977_065830</name>
</gene>